<evidence type="ECO:0000256" key="1">
    <source>
        <dbReference type="ARBA" id="ARBA00009764"/>
    </source>
</evidence>
<dbReference type="GO" id="GO:0071973">
    <property type="term" value="P:bacterial-type flagellum-dependent cell motility"/>
    <property type="evidence" value="ECO:0007669"/>
    <property type="project" value="TreeGrafter"/>
</dbReference>
<keyword evidence="4 5" id="KW-0975">Bacterial flagellum</keyword>
<dbReference type="PANTHER" id="PTHR30288">
    <property type="entry name" value="FLAGELLAR CAP/ASSEMBLY PROTEIN FLID"/>
    <property type="match status" value="1"/>
</dbReference>
<dbReference type="InterPro" id="IPR003481">
    <property type="entry name" value="FliD_N"/>
</dbReference>
<comment type="caution">
    <text evidence="9">The sequence shown here is derived from an EMBL/GenBank/DDBJ whole genome shotgun (WGS) entry which is preliminary data.</text>
</comment>
<comment type="function">
    <text evidence="5">Required for morphogenesis and for the elongation of the flagellar filament by facilitating polymerization of the flagellin monomers at the tip of growing filament. Forms a capping structure, which prevents flagellin subunits (transported through the central channel of the flagellum) from leaking out without polymerization at the distal end.</text>
</comment>
<evidence type="ECO:0000256" key="6">
    <source>
        <dbReference type="SAM" id="MobiDB-lite"/>
    </source>
</evidence>
<gene>
    <name evidence="9" type="primary">fliD</name>
    <name evidence="9" type="ORF">K8I29_08925</name>
</gene>
<evidence type="ECO:0000256" key="2">
    <source>
        <dbReference type="ARBA" id="ARBA00011255"/>
    </source>
</evidence>
<feature type="region of interest" description="Disordered" evidence="6">
    <location>
        <begin position="221"/>
        <end position="243"/>
    </location>
</feature>
<evidence type="ECO:0000256" key="3">
    <source>
        <dbReference type="ARBA" id="ARBA00023054"/>
    </source>
</evidence>
<keyword evidence="9" id="KW-0282">Flagellum</keyword>
<comment type="subcellular location">
    <subcellularLocation>
        <location evidence="5">Secreted</location>
    </subcellularLocation>
    <subcellularLocation>
        <location evidence="5">Bacterial flagellum</location>
    </subcellularLocation>
</comment>
<dbReference type="Pfam" id="PF02465">
    <property type="entry name" value="FliD_N"/>
    <property type="match status" value="1"/>
</dbReference>
<dbReference type="GO" id="GO:0007155">
    <property type="term" value="P:cell adhesion"/>
    <property type="evidence" value="ECO:0007669"/>
    <property type="project" value="InterPro"/>
</dbReference>
<keyword evidence="9" id="KW-0969">Cilium</keyword>
<keyword evidence="9" id="KW-0966">Cell projection</keyword>
<organism evidence="9 10">
    <name type="scientific">Candidatus Nitrobium versatile</name>
    <dbReference type="NCBI Taxonomy" id="2884831"/>
    <lineage>
        <taxon>Bacteria</taxon>
        <taxon>Pseudomonadati</taxon>
        <taxon>Nitrospirota</taxon>
        <taxon>Nitrospiria</taxon>
        <taxon>Nitrospirales</taxon>
        <taxon>Nitrospiraceae</taxon>
        <taxon>Candidatus Nitrobium</taxon>
    </lineage>
</organism>
<reference evidence="9" key="1">
    <citation type="journal article" date="2021" name="bioRxiv">
        <title>Unraveling nitrogen, sulfur and carbon metabolic pathways and microbial community transcriptional responses to substrate deprivation and toxicity stresses in a bioreactor mimicking anoxic brackish coastal sediment conditions.</title>
        <authorList>
            <person name="Martins P.D."/>
            <person name="Echeveste M.J."/>
            <person name="Arshad A."/>
            <person name="Kurth J."/>
            <person name="Ouboter H."/>
            <person name="Jetten M.S.M."/>
            <person name="Welte C.U."/>
        </authorList>
    </citation>
    <scope>NUCLEOTIDE SEQUENCE</scope>
    <source>
        <strain evidence="9">MAG_39</strain>
    </source>
</reference>
<comment type="subunit">
    <text evidence="2 5">Homopentamer.</text>
</comment>
<dbReference type="GO" id="GO:0005576">
    <property type="term" value="C:extracellular region"/>
    <property type="evidence" value="ECO:0007669"/>
    <property type="project" value="UniProtKB-SubCell"/>
</dbReference>
<accession>A0A953M1A2</accession>
<evidence type="ECO:0000313" key="10">
    <source>
        <dbReference type="Proteomes" id="UP000705867"/>
    </source>
</evidence>
<dbReference type="AlphaFoldDB" id="A0A953M1A2"/>
<proteinExistence type="inferred from homology"/>
<dbReference type="Proteomes" id="UP000705867">
    <property type="component" value="Unassembled WGS sequence"/>
</dbReference>
<evidence type="ECO:0000256" key="4">
    <source>
        <dbReference type="ARBA" id="ARBA00023143"/>
    </source>
</evidence>
<evidence type="ECO:0000313" key="9">
    <source>
        <dbReference type="EMBL" id="MBZ0156315.1"/>
    </source>
</evidence>
<feature type="compositionally biased region" description="Basic and acidic residues" evidence="6">
    <location>
        <begin position="224"/>
        <end position="243"/>
    </location>
</feature>
<name>A0A953M1A2_9BACT</name>
<sequence length="787" mass="84867">MRIPDAIQPYMLSYSAEGATERARPGLTIAYVVGHELGHASTNRLLALARGQEVRQEIDYRVELQGGRLVATGGVTRATFTEARRESGSGDGLLASFSGSPAGGRNAFSLSAFSLRELESLKAVKSELEQELLTLSRSRSVHPGDPDSSSGVTLAQRAGAEFLPAGEPAGVLPDAGEEDAAEKGGPRGWTEEEGLSRAIRRLDGKIRELRYRYARMDAPLESGTARREEPPRDTKEGGDQETRLKNTLFTGAVDLIRREIPPVVLIDGFGSALRVRSAVDALREIRDRNEPVLAQRMRLHPSAVENRLADWDTLKDLLGELERSSTLLLGREGLTTKKAVSSDESVLTVAASSGSGEGSYSILVERLAAQHRVASDVFSDPSVALGLSGTITINDFSVSIGTADSLRTLAEKINWGEDRNRNGVLDYGSERDANENGIAESGEDSDGNGMLDSWEDHNFDRKLDGGALQHGVNASLAGGRLILTSSATGKPIRFGEENRILKRLGILRYDTYPLNVTVKNELQAAVKSRVTIDGTSHEQESNELTEVIPGLSLSLKSSSSSAVAVSVGPSAEAALANIKSMVSAYNRTIEFLNDRIGFSGTLSRDRAAQGIRVELKHNATDPVDGQPAGFDSLAAIGVGTRGTEGGGIHELSLLNLYTSMRDGLKREVPVPSRGSRSLYASIDDPGITTHEDDTLSVDEEKLVSLLLKYDAEISRLFTGSGGVFLRLKKQLDRDLDTELGTIALRRATLGATGETFDYFQRLQKFSETLDSLNRREKVFSSTLSVIA</sequence>
<dbReference type="InterPro" id="IPR040026">
    <property type="entry name" value="FliD"/>
</dbReference>
<dbReference type="PANTHER" id="PTHR30288:SF0">
    <property type="entry name" value="FLAGELLAR HOOK-ASSOCIATED PROTEIN 2"/>
    <property type="match status" value="1"/>
</dbReference>
<evidence type="ECO:0000259" key="8">
    <source>
        <dbReference type="Pfam" id="PF07195"/>
    </source>
</evidence>
<feature type="region of interest" description="Disordered" evidence="6">
    <location>
        <begin position="425"/>
        <end position="453"/>
    </location>
</feature>
<comment type="similarity">
    <text evidence="1 5">Belongs to the FliD family.</text>
</comment>
<feature type="coiled-coil region" evidence="5">
    <location>
        <begin position="111"/>
        <end position="138"/>
    </location>
</feature>
<feature type="domain" description="Flagellar hook-associated protein 2 C-terminal" evidence="8">
    <location>
        <begin position="527"/>
        <end position="775"/>
    </location>
</feature>
<reference evidence="9" key="2">
    <citation type="submission" date="2021-08" db="EMBL/GenBank/DDBJ databases">
        <authorList>
            <person name="Dalcin Martins P."/>
        </authorList>
    </citation>
    <scope>NUCLEOTIDE SEQUENCE</scope>
    <source>
        <strain evidence="9">MAG_39</strain>
    </source>
</reference>
<feature type="domain" description="Flagellar hook-associated protein 2 N-terminal" evidence="7">
    <location>
        <begin position="296"/>
        <end position="371"/>
    </location>
</feature>
<dbReference type="GO" id="GO:0009424">
    <property type="term" value="C:bacterial-type flagellum hook"/>
    <property type="evidence" value="ECO:0007669"/>
    <property type="project" value="UniProtKB-UniRule"/>
</dbReference>
<keyword evidence="5" id="KW-0964">Secreted</keyword>
<dbReference type="InterPro" id="IPR010809">
    <property type="entry name" value="FliD_C"/>
</dbReference>
<dbReference type="EMBL" id="JAIOIV010000073">
    <property type="protein sequence ID" value="MBZ0156315.1"/>
    <property type="molecule type" value="Genomic_DNA"/>
</dbReference>
<evidence type="ECO:0000256" key="5">
    <source>
        <dbReference type="RuleBase" id="RU362066"/>
    </source>
</evidence>
<dbReference type="Pfam" id="PF07195">
    <property type="entry name" value="FliD_C"/>
    <property type="match status" value="1"/>
</dbReference>
<evidence type="ECO:0000259" key="7">
    <source>
        <dbReference type="Pfam" id="PF02465"/>
    </source>
</evidence>
<feature type="region of interest" description="Disordered" evidence="6">
    <location>
        <begin position="165"/>
        <end position="192"/>
    </location>
</feature>
<protein>
    <recommendedName>
        <fullName evidence="5">Flagellar hook-associated protein 2</fullName>
        <shortName evidence="5">HAP2</shortName>
    </recommendedName>
    <alternativeName>
        <fullName evidence="5">Flagellar cap protein</fullName>
    </alternativeName>
</protein>
<keyword evidence="3 5" id="KW-0175">Coiled coil</keyword>
<dbReference type="GO" id="GO:0009421">
    <property type="term" value="C:bacterial-type flagellum filament cap"/>
    <property type="evidence" value="ECO:0007669"/>
    <property type="project" value="InterPro"/>
</dbReference>